<accession>A0A7R9BPS3</accession>
<dbReference type="Proteomes" id="UP000678499">
    <property type="component" value="Unassembled WGS sequence"/>
</dbReference>
<gene>
    <name evidence="3" type="ORF">NMOB1V02_LOCUS6917</name>
</gene>
<feature type="transmembrane region" description="Helical" evidence="2">
    <location>
        <begin position="38"/>
        <end position="60"/>
    </location>
</feature>
<feature type="region of interest" description="Disordered" evidence="1">
    <location>
        <begin position="596"/>
        <end position="676"/>
    </location>
</feature>
<organism evidence="3">
    <name type="scientific">Notodromas monacha</name>
    <dbReference type="NCBI Taxonomy" id="399045"/>
    <lineage>
        <taxon>Eukaryota</taxon>
        <taxon>Metazoa</taxon>
        <taxon>Ecdysozoa</taxon>
        <taxon>Arthropoda</taxon>
        <taxon>Crustacea</taxon>
        <taxon>Oligostraca</taxon>
        <taxon>Ostracoda</taxon>
        <taxon>Podocopa</taxon>
        <taxon>Podocopida</taxon>
        <taxon>Cypridocopina</taxon>
        <taxon>Cypridoidea</taxon>
        <taxon>Cyprididae</taxon>
        <taxon>Notodromas</taxon>
    </lineage>
</organism>
<evidence type="ECO:0000256" key="2">
    <source>
        <dbReference type="SAM" id="Phobius"/>
    </source>
</evidence>
<reference evidence="3" key="1">
    <citation type="submission" date="2020-11" db="EMBL/GenBank/DDBJ databases">
        <authorList>
            <person name="Tran Van P."/>
        </authorList>
    </citation>
    <scope>NUCLEOTIDE SEQUENCE</scope>
</reference>
<feature type="region of interest" description="Disordered" evidence="1">
    <location>
        <begin position="105"/>
        <end position="167"/>
    </location>
</feature>
<evidence type="ECO:0000313" key="4">
    <source>
        <dbReference type="Proteomes" id="UP000678499"/>
    </source>
</evidence>
<dbReference type="AlphaFoldDB" id="A0A7R9BPS3"/>
<feature type="region of interest" description="Disordered" evidence="1">
    <location>
        <begin position="461"/>
        <end position="524"/>
    </location>
</feature>
<sequence length="841" mass="90048">MSPQNSTKQQTASNKPVADGGGGGVTMSEENKKSLLKFLVIFAVALLVTATVTCTAMWLMSPSESGVDRPDLSGLTPSASYNSAFLQKDDVDRLREQEMKKLEELARTEKTRSRESGFERRPAVAREEKEEEDEQEQGLQNPAEPMVPVFPSSSSSSSGGPAGTDVHDGFLSAILQLANLPPPTGGIFSAAGGPSSEGHGTHDGSDKKREGLQIPSLASLFSAGMNGDAFAQLFGNFTSSSPGSSPGSDENPADLTAAASAPSEGQDDPDSAPGTVEDPGFRQQENNPDPGLIASSTNKKRVKSPSSSQQQQQKMRRSQRLKFRFRGPLAFLTVFSFSAFIVELLNHALGVRPGGSQLGQNVVRAFSAGEDSKWRQFEEPGDAALAYLPPVDYANSLTRALLSLVKAWQGGGEFYECAWKLFCEDLNESLDVPGTPGALARINRSDDVDRLREQEMKKLEELARTEKTRSRESGFERRPAVAREEKEEEDEQEQGLQNPAEPMVPVFPSSSSSSSGGPAGTDVHDGFLSAILQLANLPPPTGGIFSAAGGPSSEGHGTHDGSDKKREGLQIPSLASLFSAGMNGDAFAQLFGNFTSSSPGSSPGSDENPADLTAAASAPSEGQDDPDSAPGTVEDPGFRQQENNPDPGLIASSTNKKRVKSPSSSQQQQQKMRRSQRLKFRFRGPLAFLTVFSFSAFIVELLNHALGVRPGGSQLGQNVVRAFSAGEDSKWRQFEEPGDAALAYLPPVDYANSLTRALLSLVKAWQGGGEFYECAWKLFCEDLNESLDVPGTPGALARINSVGLRVGFGSLRHRDMPVALMRSFIGEKKPMKCGRLFHGYV</sequence>
<dbReference type="EMBL" id="CAJPEX010001557">
    <property type="protein sequence ID" value="CAG0919392.1"/>
    <property type="molecule type" value="Genomic_DNA"/>
</dbReference>
<feature type="compositionally biased region" description="Low complexity" evidence="1">
    <location>
        <begin position="239"/>
        <end position="248"/>
    </location>
</feature>
<feature type="compositionally biased region" description="Low complexity" evidence="1">
    <location>
        <begin position="661"/>
        <end position="670"/>
    </location>
</feature>
<keyword evidence="4" id="KW-1185">Reference proteome</keyword>
<keyword evidence="2" id="KW-0812">Transmembrane</keyword>
<evidence type="ECO:0008006" key="5">
    <source>
        <dbReference type="Google" id="ProtNLM"/>
    </source>
</evidence>
<feature type="compositionally biased region" description="Polar residues" evidence="1">
    <location>
        <begin position="1"/>
        <end position="14"/>
    </location>
</feature>
<keyword evidence="2" id="KW-1133">Transmembrane helix</keyword>
<feature type="compositionally biased region" description="Low complexity" evidence="1">
    <location>
        <begin position="596"/>
        <end position="605"/>
    </location>
</feature>
<feature type="region of interest" description="Disordered" evidence="1">
    <location>
        <begin position="239"/>
        <end position="319"/>
    </location>
</feature>
<feature type="compositionally biased region" description="Basic and acidic residues" evidence="1">
    <location>
        <begin position="199"/>
        <end position="209"/>
    </location>
</feature>
<feature type="compositionally biased region" description="Basic and acidic residues" evidence="1">
    <location>
        <begin position="461"/>
        <end position="485"/>
    </location>
</feature>
<keyword evidence="2" id="KW-0472">Membrane</keyword>
<evidence type="ECO:0000313" key="3">
    <source>
        <dbReference type="EMBL" id="CAD7279240.1"/>
    </source>
</evidence>
<dbReference type="EMBL" id="OA883594">
    <property type="protein sequence ID" value="CAD7279240.1"/>
    <property type="molecule type" value="Genomic_DNA"/>
</dbReference>
<evidence type="ECO:0000256" key="1">
    <source>
        <dbReference type="SAM" id="MobiDB-lite"/>
    </source>
</evidence>
<feature type="compositionally biased region" description="Low complexity" evidence="1">
    <location>
        <begin position="304"/>
        <end position="313"/>
    </location>
</feature>
<feature type="region of interest" description="Disordered" evidence="1">
    <location>
        <begin position="185"/>
        <end position="209"/>
    </location>
</feature>
<proteinExistence type="predicted"/>
<feature type="compositionally biased region" description="Basic and acidic residues" evidence="1">
    <location>
        <begin position="105"/>
        <end position="128"/>
    </location>
</feature>
<name>A0A7R9BPS3_9CRUS</name>
<feature type="region of interest" description="Disordered" evidence="1">
    <location>
        <begin position="542"/>
        <end position="566"/>
    </location>
</feature>
<feature type="region of interest" description="Disordered" evidence="1">
    <location>
        <begin position="1"/>
        <end position="25"/>
    </location>
</feature>
<feature type="compositionally biased region" description="Basic and acidic residues" evidence="1">
    <location>
        <begin position="556"/>
        <end position="566"/>
    </location>
</feature>
<protein>
    <recommendedName>
        <fullName evidence="5">Transmembrane protein</fullName>
    </recommendedName>
</protein>